<gene>
    <name evidence="2" type="ORF">CXG81DRAFT_27162</name>
</gene>
<evidence type="ECO:0000313" key="3">
    <source>
        <dbReference type="Proteomes" id="UP000274922"/>
    </source>
</evidence>
<feature type="region of interest" description="Disordered" evidence="1">
    <location>
        <begin position="263"/>
        <end position="306"/>
    </location>
</feature>
<organism evidence="2 3">
    <name type="scientific">Caulochytrium protostelioides</name>
    <dbReference type="NCBI Taxonomy" id="1555241"/>
    <lineage>
        <taxon>Eukaryota</taxon>
        <taxon>Fungi</taxon>
        <taxon>Fungi incertae sedis</taxon>
        <taxon>Chytridiomycota</taxon>
        <taxon>Chytridiomycota incertae sedis</taxon>
        <taxon>Chytridiomycetes</taxon>
        <taxon>Caulochytriales</taxon>
        <taxon>Caulochytriaceae</taxon>
        <taxon>Caulochytrium</taxon>
    </lineage>
</organism>
<sequence length="560" mass="59828">MPVYHATLSLQEAQALGVAQPVPTDYAVLLRITAITTEPLTRATGTAVVGGAHVLTNRHAVDSPGGEPVAGADTLHLDVRVRHPHYDPQRHTATRAHGELERLARYLTARFAERLPPAAPLPPTRYHPLEAYRFAYRRFLFRVFEDPVLAGLAGVRAFLESPFTYHPEEAVAQAQAQAQAQVADAEQRAARGASRGGGSDDESQTLPTAVPPHPHAAPAAAAPPPRSATADGSPAELADGSHARPPTETHGTAALAAPAVPTDAGVNRTSQDPPASAAAALSSSSSSSSPPPLAAAFSTPPAPRMGRAGAVSLESASWVDRHAPALRPRGMLAGFKRTPEIDAFFETAAAQTAAFTSAAQAIVKAMDAADRMAQELARTLMQTGLRFREVTLSPTHDAFPHVLRKTCTGHQTAAQYTRDTSASLQAITGPALAVLLAGCKTTDAALRARFDALTQYDEAVKRTSRRVAAVDKLKTTRAIQATKVDAALERLAAAKQQEGQDRESLRSISVILKARMPTFRERVVCDTAQMLQEIAEVQRQAAQREWRLWQTLYHELDTVC</sequence>
<dbReference type="GO" id="GO:0006886">
    <property type="term" value="P:intracellular protein transport"/>
    <property type="evidence" value="ECO:0007669"/>
    <property type="project" value="TreeGrafter"/>
</dbReference>
<reference evidence="3" key="1">
    <citation type="journal article" date="2018" name="Nat. Microbiol.">
        <title>Leveraging single-cell genomics to expand the fungal tree of life.</title>
        <authorList>
            <person name="Ahrendt S.R."/>
            <person name="Quandt C.A."/>
            <person name="Ciobanu D."/>
            <person name="Clum A."/>
            <person name="Salamov A."/>
            <person name="Andreopoulos B."/>
            <person name="Cheng J.F."/>
            <person name="Woyke T."/>
            <person name="Pelin A."/>
            <person name="Henrissat B."/>
            <person name="Reynolds N.K."/>
            <person name="Benny G.L."/>
            <person name="Smith M.E."/>
            <person name="James T.Y."/>
            <person name="Grigoriev I.V."/>
        </authorList>
    </citation>
    <scope>NUCLEOTIDE SEQUENCE [LARGE SCALE GENOMIC DNA]</scope>
    <source>
        <strain evidence="3">ATCC 52028</strain>
    </source>
</reference>
<dbReference type="AlphaFoldDB" id="A0A4P9X4V3"/>
<dbReference type="Proteomes" id="UP000274922">
    <property type="component" value="Unassembled WGS sequence"/>
</dbReference>
<feature type="region of interest" description="Disordered" evidence="1">
    <location>
        <begin position="175"/>
        <end position="251"/>
    </location>
</feature>
<dbReference type="STRING" id="1555241.A0A4P9X4V3"/>
<accession>A0A4P9X4V3</accession>
<dbReference type="GO" id="GO:0005768">
    <property type="term" value="C:endosome"/>
    <property type="evidence" value="ECO:0007669"/>
    <property type="project" value="TreeGrafter"/>
</dbReference>
<evidence type="ECO:0000256" key="1">
    <source>
        <dbReference type="SAM" id="MobiDB-lite"/>
    </source>
</evidence>
<evidence type="ECO:0000313" key="2">
    <source>
        <dbReference type="EMBL" id="RKP00128.1"/>
    </source>
</evidence>
<dbReference type="EMBL" id="ML014234">
    <property type="protein sequence ID" value="RKP00128.1"/>
    <property type="molecule type" value="Genomic_DNA"/>
</dbReference>
<dbReference type="GO" id="GO:0005829">
    <property type="term" value="C:cytosol"/>
    <property type="evidence" value="ECO:0007669"/>
    <property type="project" value="GOC"/>
</dbReference>
<protein>
    <recommendedName>
        <fullName evidence="4">PX domain-containing protein</fullName>
    </recommendedName>
</protein>
<proteinExistence type="predicted"/>
<dbReference type="Gene3D" id="1.20.1270.60">
    <property type="entry name" value="Arfaptin homology (AH) domain/BAR domain"/>
    <property type="match status" value="1"/>
</dbReference>
<dbReference type="PANTHER" id="PTHR47433">
    <property type="entry name" value="VACUOLAR PROTEIN SORTING-ASSOCIATED PROTEIN 17"/>
    <property type="match status" value="1"/>
</dbReference>
<dbReference type="GO" id="GO:0042147">
    <property type="term" value="P:retrograde transport, endosome to Golgi"/>
    <property type="evidence" value="ECO:0007669"/>
    <property type="project" value="TreeGrafter"/>
</dbReference>
<keyword evidence="3" id="KW-1185">Reference proteome</keyword>
<feature type="compositionally biased region" description="Low complexity" evidence="1">
    <location>
        <begin position="273"/>
        <end position="299"/>
    </location>
</feature>
<dbReference type="OrthoDB" id="9976382at2759"/>
<dbReference type="InterPro" id="IPR027267">
    <property type="entry name" value="AH/BAR_dom_sf"/>
</dbReference>
<dbReference type="GO" id="GO:0030905">
    <property type="term" value="C:retromer, tubulation complex"/>
    <property type="evidence" value="ECO:0007669"/>
    <property type="project" value="TreeGrafter"/>
</dbReference>
<dbReference type="GO" id="GO:0032266">
    <property type="term" value="F:phosphatidylinositol-3-phosphate binding"/>
    <property type="evidence" value="ECO:0007669"/>
    <property type="project" value="TreeGrafter"/>
</dbReference>
<feature type="compositionally biased region" description="Low complexity" evidence="1">
    <location>
        <begin position="175"/>
        <end position="184"/>
    </location>
</feature>
<name>A0A4P9X4V3_9FUNG</name>
<evidence type="ECO:0008006" key="4">
    <source>
        <dbReference type="Google" id="ProtNLM"/>
    </source>
</evidence>
<dbReference type="PANTHER" id="PTHR47433:SF1">
    <property type="entry name" value="VACUOLAR PROTEIN SORTING-ASSOCIATED PROTEIN 17"/>
    <property type="match status" value="1"/>
</dbReference>
<dbReference type="InterPro" id="IPR053055">
    <property type="entry name" value="VPS17"/>
</dbReference>
<feature type="compositionally biased region" description="Pro residues" evidence="1">
    <location>
        <begin position="209"/>
        <end position="226"/>
    </location>
</feature>